<dbReference type="InterPro" id="IPR011009">
    <property type="entry name" value="Kinase-like_dom_sf"/>
</dbReference>
<feature type="compositionally biased region" description="Basic residues" evidence="3">
    <location>
        <begin position="130"/>
        <end position="141"/>
    </location>
</feature>
<feature type="domain" description="Protein kinase" evidence="4">
    <location>
        <begin position="167"/>
        <end position="430"/>
    </location>
</feature>
<reference evidence="5 6" key="1">
    <citation type="journal article" date="2015" name="Genome Biol. Evol.">
        <title>The genome of winter moth (Operophtera brumata) provides a genomic perspective on sexual dimorphism and phenology.</title>
        <authorList>
            <person name="Derks M.F."/>
            <person name="Smit S."/>
            <person name="Salis L."/>
            <person name="Schijlen E."/>
            <person name="Bossers A."/>
            <person name="Mateman C."/>
            <person name="Pijl A.S."/>
            <person name="de Ridder D."/>
            <person name="Groenen M.A."/>
            <person name="Visser M.E."/>
            <person name="Megens H.J."/>
        </authorList>
    </citation>
    <scope>NUCLEOTIDE SEQUENCE [LARGE SCALE GENOMIC DNA]</scope>
    <source>
        <strain evidence="5">WM2013NL</strain>
        <tissue evidence="5">Head and thorax</tissue>
    </source>
</reference>
<dbReference type="GO" id="GO:0005524">
    <property type="term" value="F:ATP binding"/>
    <property type="evidence" value="ECO:0007669"/>
    <property type="project" value="InterPro"/>
</dbReference>
<feature type="compositionally biased region" description="Polar residues" evidence="3">
    <location>
        <begin position="417"/>
        <end position="430"/>
    </location>
</feature>
<dbReference type="AlphaFoldDB" id="A0A0L7LLT5"/>
<evidence type="ECO:0000313" key="6">
    <source>
        <dbReference type="Proteomes" id="UP000037510"/>
    </source>
</evidence>
<organism evidence="5 6">
    <name type="scientific">Operophtera brumata</name>
    <name type="common">Winter moth</name>
    <name type="synonym">Phalaena brumata</name>
    <dbReference type="NCBI Taxonomy" id="104452"/>
    <lineage>
        <taxon>Eukaryota</taxon>
        <taxon>Metazoa</taxon>
        <taxon>Ecdysozoa</taxon>
        <taxon>Arthropoda</taxon>
        <taxon>Hexapoda</taxon>
        <taxon>Insecta</taxon>
        <taxon>Pterygota</taxon>
        <taxon>Neoptera</taxon>
        <taxon>Endopterygota</taxon>
        <taxon>Lepidoptera</taxon>
        <taxon>Glossata</taxon>
        <taxon>Ditrysia</taxon>
        <taxon>Geometroidea</taxon>
        <taxon>Geometridae</taxon>
        <taxon>Larentiinae</taxon>
        <taxon>Operophtera</taxon>
    </lineage>
</organism>
<gene>
    <name evidence="5" type="ORF">OBRU01_04392</name>
</gene>
<evidence type="ECO:0000256" key="1">
    <source>
        <dbReference type="ARBA" id="ARBA00003412"/>
    </source>
</evidence>
<proteinExistence type="predicted"/>
<name>A0A0L7LLT5_OPEBR</name>
<feature type="region of interest" description="Disordered" evidence="3">
    <location>
        <begin position="387"/>
        <end position="430"/>
    </location>
</feature>
<evidence type="ECO:0000256" key="3">
    <source>
        <dbReference type="SAM" id="MobiDB-lite"/>
    </source>
</evidence>
<comment type="caution">
    <text evidence="5">The sequence shown here is derived from an EMBL/GenBank/DDBJ whole genome shotgun (WGS) entry which is preliminary data.</text>
</comment>
<feature type="region of interest" description="Disordered" evidence="3">
    <location>
        <begin position="1"/>
        <end position="73"/>
    </location>
</feature>
<keyword evidence="5" id="KW-0808">Transferase</keyword>
<keyword evidence="6" id="KW-1185">Reference proteome</keyword>
<protein>
    <recommendedName>
        <fullName evidence="2">Serine/threonine-protein kinase 40</fullName>
    </recommendedName>
</protein>
<feature type="compositionally biased region" description="Basic and acidic residues" evidence="3">
    <location>
        <begin position="390"/>
        <end position="406"/>
    </location>
</feature>
<evidence type="ECO:0000313" key="5">
    <source>
        <dbReference type="EMBL" id="KOB76314.1"/>
    </source>
</evidence>
<accession>A0A0L7LLT5</accession>
<dbReference type="SMART" id="SM00220">
    <property type="entry name" value="S_TKc"/>
    <property type="match status" value="1"/>
</dbReference>
<feature type="non-terminal residue" evidence="5">
    <location>
        <position position="430"/>
    </location>
</feature>
<dbReference type="PANTHER" id="PTHR22961:SF16">
    <property type="entry name" value="SERINE_THREONINE-PROTEIN KINASE 40"/>
    <property type="match status" value="1"/>
</dbReference>
<dbReference type="InterPro" id="IPR008271">
    <property type="entry name" value="Ser/Thr_kinase_AS"/>
</dbReference>
<dbReference type="InterPro" id="IPR024104">
    <property type="entry name" value="Tribbles/Ser_Thr_kinase_40"/>
</dbReference>
<dbReference type="Pfam" id="PF00069">
    <property type="entry name" value="Pkinase"/>
    <property type="match status" value="1"/>
</dbReference>
<dbReference type="PROSITE" id="PS50011">
    <property type="entry name" value="PROTEIN_KINASE_DOM"/>
    <property type="match status" value="1"/>
</dbReference>
<dbReference type="Proteomes" id="UP000037510">
    <property type="component" value="Unassembled WGS sequence"/>
</dbReference>
<feature type="region of interest" description="Disordered" evidence="3">
    <location>
        <begin position="117"/>
        <end position="146"/>
    </location>
</feature>
<dbReference type="InterPro" id="IPR000719">
    <property type="entry name" value="Prot_kinase_dom"/>
</dbReference>
<dbReference type="STRING" id="104452.A0A0L7LLT5"/>
<dbReference type="PANTHER" id="PTHR22961">
    <property type="entry name" value="SER/THR PROTEIN KINASE-TRB"/>
    <property type="match status" value="1"/>
</dbReference>
<dbReference type="Gene3D" id="1.10.510.10">
    <property type="entry name" value="Transferase(Phosphotransferase) domain 1"/>
    <property type="match status" value="1"/>
</dbReference>
<dbReference type="EMBL" id="JTDY01000656">
    <property type="protein sequence ID" value="KOB76314.1"/>
    <property type="molecule type" value="Genomic_DNA"/>
</dbReference>
<evidence type="ECO:0000259" key="4">
    <source>
        <dbReference type="PROSITE" id="PS50011"/>
    </source>
</evidence>
<dbReference type="SUPFAM" id="SSF56112">
    <property type="entry name" value="Protein kinase-like (PK-like)"/>
    <property type="match status" value="2"/>
</dbReference>
<dbReference type="PROSITE" id="PS00108">
    <property type="entry name" value="PROTEIN_KINASE_ST"/>
    <property type="match status" value="2"/>
</dbReference>
<feature type="compositionally biased region" description="Basic residues" evidence="3">
    <location>
        <begin position="43"/>
        <end position="54"/>
    </location>
</feature>
<comment type="function">
    <text evidence="1">May be a negative regulator of NF-kappa-B and p53-mediated gene transcription.</text>
</comment>
<sequence length="430" mass="47802">MDQEKPESSTNHGKRTRPLLLQPSPKIARIAQSAPSSSGTQKAAKRPQSPKKSKVTYNKSDVPAAGTFVPEKHVRKAGPYLLGPKLGPSPVKSIVQCLARKEKTDDFYQPSPKIARIAQSAPSSSGTQKAAKRPQSPKKSKVTYNKSDVPAAGTFVPEKHVRKAGPYLLGPKLGPSPVKSIVQCLARKEKTDDFYQVKILTLKNEGQTETQDDRQGKMLLHTEYSLLSLLKDQDGVIQHHGLFKRLFLVLDCVNSHQFSEKGSELINLQQYVTKVKKRNIVHRDLKLGNIVLNQRTGRRNIVHRDLKLGNIVLNQRTGRVIITNFCLGTHLGSSPAYISPDVLMCKPYLGKPSDMWALGVVLYTMLYASYVIIPNPPEDLQVVPDISLEEEPKDKNQSSLQLERKPMIGQPELGERTNANIQVKSENMES</sequence>
<dbReference type="GO" id="GO:0004672">
    <property type="term" value="F:protein kinase activity"/>
    <property type="evidence" value="ECO:0007669"/>
    <property type="project" value="InterPro"/>
</dbReference>
<keyword evidence="5" id="KW-0418">Kinase</keyword>
<evidence type="ECO:0000256" key="2">
    <source>
        <dbReference type="ARBA" id="ARBA00016813"/>
    </source>
</evidence>